<evidence type="ECO:0000313" key="10">
    <source>
        <dbReference type="Proteomes" id="UP000295280"/>
    </source>
</evidence>
<dbReference type="Gene3D" id="3.40.50.970">
    <property type="match status" value="2"/>
</dbReference>
<keyword evidence="2 6" id="KW-0479">Metal-binding</keyword>
<dbReference type="CDD" id="cd02009">
    <property type="entry name" value="TPP_SHCHC_synthase"/>
    <property type="match status" value="1"/>
</dbReference>
<comment type="pathway">
    <text evidence="6">Quinol/quinone metabolism; menaquinone biosynthesis.</text>
</comment>
<protein>
    <recommendedName>
        <fullName evidence="6">2-succinyl-5-enolpyruvyl-6-hydroxy-3-cyclohexene-1-carboxylate synthase</fullName>
        <shortName evidence="6">SEPHCHC synthase</shortName>
        <ecNumber evidence="6">2.2.1.9</ecNumber>
    </recommendedName>
    <alternativeName>
        <fullName evidence="6">Menaquinone biosynthesis protein MenD</fullName>
    </alternativeName>
</protein>
<dbReference type="AlphaFoldDB" id="A0A9Q8CP71"/>
<dbReference type="InterPro" id="IPR032264">
    <property type="entry name" value="MenD_middle"/>
</dbReference>
<comment type="function">
    <text evidence="6">Catalyzes the thiamine diphosphate-dependent decarboxylation of 2-oxoglutarate and the subsequent addition of the resulting succinic semialdehyde-thiamine pyrophosphate anion to isochorismate to yield 2-succinyl-5-enolpyruvyl-6-hydroxy-3-cyclohexene-1-carboxylate (SEPHCHC).</text>
</comment>
<evidence type="ECO:0000256" key="4">
    <source>
        <dbReference type="ARBA" id="ARBA00023052"/>
    </source>
</evidence>
<dbReference type="OrthoDB" id="9791859at2"/>
<name>A0A9Q8CP71_9STAP</name>
<dbReference type="RefSeq" id="WP_133417495.1">
    <property type="nucleotide sequence ID" value="NZ_SCWD01000001.1"/>
</dbReference>
<feature type="domain" description="Thiamine pyrophosphate enzyme N-terminal TPP-binding" evidence="7">
    <location>
        <begin position="12"/>
        <end position="124"/>
    </location>
</feature>
<dbReference type="CDD" id="cd07037">
    <property type="entry name" value="TPP_PYR_MenD"/>
    <property type="match status" value="1"/>
</dbReference>
<gene>
    <name evidence="6 9" type="primary">menD</name>
    <name evidence="9" type="ORF">ERX40_05550</name>
</gene>
<dbReference type="GO" id="GO:0030976">
    <property type="term" value="F:thiamine pyrophosphate binding"/>
    <property type="evidence" value="ECO:0007669"/>
    <property type="project" value="UniProtKB-UniRule"/>
</dbReference>
<dbReference type="GO" id="GO:0009234">
    <property type="term" value="P:menaquinone biosynthetic process"/>
    <property type="evidence" value="ECO:0007669"/>
    <property type="project" value="UniProtKB-UniRule"/>
</dbReference>
<comment type="pathway">
    <text evidence="6">Quinol/quinone metabolism; 1,4-dihydroxy-2-naphthoate biosynthesis; 1,4-dihydroxy-2-naphthoate from chorismate: step 2/7.</text>
</comment>
<keyword evidence="6" id="KW-0474">Menaquinone biosynthesis</keyword>
<dbReference type="PIRSF" id="PIRSF004983">
    <property type="entry name" value="MenD"/>
    <property type="match status" value="1"/>
</dbReference>
<keyword evidence="1 6" id="KW-0808">Transferase</keyword>
<organism evidence="9 10">
    <name type="scientific">Macrococcus carouselicus</name>
    <dbReference type="NCBI Taxonomy" id="69969"/>
    <lineage>
        <taxon>Bacteria</taxon>
        <taxon>Bacillati</taxon>
        <taxon>Bacillota</taxon>
        <taxon>Bacilli</taxon>
        <taxon>Bacillales</taxon>
        <taxon>Staphylococcaceae</taxon>
        <taxon>Macrococcus</taxon>
    </lineage>
</organism>
<dbReference type="PANTHER" id="PTHR42916:SF1">
    <property type="entry name" value="PROTEIN PHYLLO, CHLOROPLASTIC"/>
    <property type="match status" value="1"/>
</dbReference>
<dbReference type="EMBL" id="SCWD01000001">
    <property type="protein sequence ID" value="TDM04637.1"/>
    <property type="molecule type" value="Genomic_DNA"/>
</dbReference>
<evidence type="ECO:0000256" key="2">
    <source>
        <dbReference type="ARBA" id="ARBA00022723"/>
    </source>
</evidence>
<keyword evidence="5 6" id="KW-0464">Manganese</keyword>
<evidence type="ECO:0000313" key="9">
    <source>
        <dbReference type="EMBL" id="TDM04637.1"/>
    </source>
</evidence>
<comment type="subunit">
    <text evidence="6">Homodimer.</text>
</comment>
<evidence type="ECO:0000256" key="1">
    <source>
        <dbReference type="ARBA" id="ARBA00022679"/>
    </source>
</evidence>
<proteinExistence type="inferred from homology"/>
<evidence type="ECO:0000259" key="8">
    <source>
        <dbReference type="Pfam" id="PF16582"/>
    </source>
</evidence>
<dbReference type="EC" id="2.2.1.9" evidence="6"/>
<evidence type="ECO:0000256" key="5">
    <source>
        <dbReference type="ARBA" id="ARBA00023211"/>
    </source>
</evidence>
<evidence type="ECO:0000259" key="7">
    <source>
        <dbReference type="Pfam" id="PF02776"/>
    </source>
</evidence>
<sequence>MKNEALTKQVFHLVRRLYDYGVREVVIAPGSRSTPLAMACEVHPELKTYVHPDERGAAFFALGLIKAGGRPVALICTSGTAASNFTPAISEAFISQLPLVVLTGDRPHELRNVGAPQAIDQVRMFTNFVKYETDFPLADLYESPHDLIEATLLQASHYFTGADRGPVHFNVPFREPLVPDLTALELLTPDPVVTFNITETVDLSALQPLFERGNGVMVVGDCQHEQLGPVLDVAEQYQLPVIADVLSHLRQHDHPHIIRTADTLFKCQTAITADFIIRVGKPVVSKQLNQWLTRQTCTQILVQEKSEPDTFPSVPDYHFNMTPDAFFSSMQNLPVRVESGQVERFRQFDSCLVQVIDDHVKTVNDEGTAVAKLLEQIPEDEVIFFGNSMPIRDGDTFMVHSGALAYCNRGANGIDGVVSTALGMAAHKTVNLFIGDISMFHDMNGLIMHKLERFNIRFIVLNNDGGGIFSYLPQRKEAALFERLYGTPLGLDFRHAAALYDLDYSTSDHENITLPASIHALYEVITDREENYRAHQDLIQKAQAALDALSLD</sequence>
<dbReference type="Gene3D" id="3.40.50.1220">
    <property type="entry name" value="TPP-binding domain"/>
    <property type="match status" value="1"/>
</dbReference>
<dbReference type="Pfam" id="PF16582">
    <property type="entry name" value="TPP_enzyme_M_2"/>
    <property type="match status" value="1"/>
</dbReference>
<dbReference type="GO" id="GO:0030145">
    <property type="term" value="F:manganese ion binding"/>
    <property type="evidence" value="ECO:0007669"/>
    <property type="project" value="UniProtKB-UniRule"/>
</dbReference>
<dbReference type="HAMAP" id="MF_01659">
    <property type="entry name" value="MenD"/>
    <property type="match status" value="1"/>
</dbReference>
<keyword evidence="4 6" id="KW-0786">Thiamine pyrophosphate</keyword>
<reference evidence="9 10" key="1">
    <citation type="submission" date="2019-01" db="EMBL/GenBank/DDBJ databases">
        <title>Draft genome sequences of the type strains of six Macrococcus species.</title>
        <authorList>
            <person name="Mazhar S."/>
            <person name="Altermann E."/>
            <person name="Hill C."/>
            <person name="Mcauliffe O."/>
        </authorList>
    </citation>
    <scope>NUCLEOTIDE SEQUENCE [LARGE SCALE GENOMIC DNA]</scope>
    <source>
        <strain evidence="9 10">ATCC 51828</strain>
    </source>
</reference>
<dbReference type="GO" id="GO:0070204">
    <property type="term" value="F:2-succinyl-5-enolpyruvyl-6-hydroxy-3-cyclohexene-1-carboxylic-acid synthase activity"/>
    <property type="evidence" value="ECO:0007669"/>
    <property type="project" value="UniProtKB-UniRule"/>
</dbReference>
<comment type="caution">
    <text evidence="9">The sequence shown here is derived from an EMBL/GenBank/DDBJ whole genome shotgun (WGS) entry which is preliminary data.</text>
</comment>
<dbReference type="Proteomes" id="UP000295280">
    <property type="component" value="Unassembled WGS sequence"/>
</dbReference>
<dbReference type="PANTHER" id="PTHR42916">
    <property type="entry name" value="2-SUCCINYL-5-ENOLPYRUVYL-6-HYDROXY-3-CYCLOHEXENE-1-CARBOXYLATE SYNTHASE"/>
    <property type="match status" value="1"/>
</dbReference>
<comment type="catalytic activity">
    <reaction evidence="6">
        <text>isochorismate + 2-oxoglutarate + H(+) = 5-enolpyruvoyl-6-hydroxy-2-succinyl-cyclohex-3-ene-1-carboxylate + CO2</text>
        <dbReference type="Rhea" id="RHEA:25593"/>
        <dbReference type="ChEBI" id="CHEBI:15378"/>
        <dbReference type="ChEBI" id="CHEBI:16526"/>
        <dbReference type="ChEBI" id="CHEBI:16810"/>
        <dbReference type="ChEBI" id="CHEBI:29780"/>
        <dbReference type="ChEBI" id="CHEBI:58818"/>
        <dbReference type="EC" id="2.2.1.9"/>
    </reaction>
</comment>
<feature type="domain" description="Menaquinone biosynthesis protein MenD middle" evidence="8">
    <location>
        <begin position="210"/>
        <end position="300"/>
    </location>
</feature>
<dbReference type="GO" id="GO:0000287">
    <property type="term" value="F:magnesium ion binding"/>
    <property type="evidence" value="ECO:0007669"/>
    <property type="project" value="UniProtKB-UniRule"/>
</dbReference>
<dbReference type="Pfam" id="PF02776">
    <property type="entry name" value="TPP_enzyme_N"/>
    <property type="match status" value="1"/>
</dbReference>
<dbReference type="InterPro" id="IPR029061">
    <property type="entry name" value="THDP-binding"/>
</dbReference>
<accession>A0A9Q8CP71</accession>
<keyword evidence="3 6" id="KW-0460">Magnesium</keyword>
<dbReference type="InterPro" id="IPR012001">
    <property type="entry name" value="Thiamin_PyroP_enz_TPP-bd_dom"/>
</dbReference>
<comment type="cofactor">
    <cofactor evidence="6">
        <name>thiamine diphosphate</name>
        <dbReference type="ChEBI" id="CHEBI:58937"/>
    </cofactor>
    <text evidence="6">Binds 1 thiamine pyrophosphate per subunit.</text>
</comment>
<comment type="cofactor">
    <cofactor evidence="6">
        <name>Mg(2+)</name>
        <dbReference type="ChEBI" id="CHEBI:18420"/>
    </cofactor>
    <cofactor evidence="6">
        <name>Mn(2+)</name>
        <dbReference type="ChEBI" id="CHEBI:29035"/>
    </cofactor>
</comment>
<dbReference type="NCBIfam" id="TIGR00173">
    <property type="entry name" value="menD"/>
    <property type="match status" value="1"/>
</dbReference>
<comment type="similarity">
    <text evidence="6">Belongs to the TPP enzyme family. MenD subfamily.</text>
</comment>
<evidence type="ECO:0000256" key="6">
    <source>
        <dbReference type="HAMAP-Rule" id="MF_01659"/>
    </source>
</evidence>
<keyword evidence="10" id="KW-1185">Reference proteome</keyword>
<dbReference type="InterPro" id="IPR004433">
    <property type="entry name" value="MenaQ_synth_MenD"/>
</dbReference>
<dbReference type="SUPFAM" id="SSF52518">
    <property type="entry name" value="Thiamin diphosphate-binding fold (THDP-binding)"/>
    <property type="match status" value="2"/>
</dbReference>
<evidence type="ECO:0000256" key="3">
    <source>
        <dbReference type="ARBA" id="ARBA00022842"/>
    </source>
</evidence>